<evidence type="ECO:0000256" key="1">
    <source>
        <dbReference type="SAM" id="MobiDB-lite"/>
    </source>
</evidence>
<feature type="domain" description="YjiS-like" evidence="2">
    <location>
        <begin position="28"/>
        <end position="61"/>
    </location>
</feature>
<feature type="compositionally biased region" description="Polar residues" evidence="1">
    <location>
        <begin position="1"/>
        <end position="13"/>
    </location>
</feature>
<dbReference type="Pfam" id="PF06568">
    <property type="entry name" value="YjiS-like"/>
    <property type="match status" value="1"/>
</dbReference>
<dbReference type="Proteomes" id="UP000199245">
    <property type="component" value="Unassembled WGS sequence"/>
</dbReference>
<proteinExistence type="predicted"/>
<evidence type="ECO:0000313" key="3">
    <source>
        <dbReference type="EMBL" id="SDE27902.1"/>
    </source>
</evidence>
<dbReference type="InterPro" id="IPR009506">
    <property type="entry name" value="YjiS-like"/>
</dbReference>
<feature type="region of interest" description="Disordered" evidence="1">
    <location>
        <begin position="1"/>
        <end position="21"/>
    </location>
</feature>
<dbReference type="EMBL" id="FMZW01000023">
    <property type="protein sequence ID" value="SDE27902.1"/>
    <property type="molecule type" value="Genomic_DNA"/>
</dbReference>
<dbReference type="AlphaFoldDB" id="A0A1G7BLW2"/>
<protein>
    <submittedName>
        <fullName evidence="3">Uncharacterized conserved protein YjiS, DUF1127 family</fullName>
    </submittedName>
</protein>
<sequence length="72" mass="8759">MSIFTHESMTNHHTPNHHASGLLNQVGETLHVWWERYERRRELSQWTERDLHDIGMSRSDIVFETEKPFWRA</sequence>
<dbReference type="RefSeq" id="WP_176937012.1">
    <property type="nucleotide sequence ID" value="NZ_FMZW01000023.1"/>
</dbReference>
<evidence type="ECO:0000259" key="2">
    <source>
        <dbReference type="Pfam" id="PF06568"/>
    </source>
</evidence>
<evidence type="ECO:0000313" key="4">
    <source>
        <dbReference type="Proteomes" id="UP000199245"/>
    </source>
</evidence>
<gene>
    <name evidence="3" type="ORF">SAMN05216337_102315</name>
</gene>
<name>A0A1G7BLW2_9BRAD</name>
<accession>A0A1G7BLW2</accession>
<reference evidence="3 4" key="1">
    <citation type="submission" date="2016-10" db="EMBL/GenBank/DDBJ databases">
        <authorList>
            <person name="de Groot N.N."/>
        </authorList>
    </citation>
    <scope>NUCLEOTIDE SEQUENCE [LARGE SCALE GENOMIC DNA]</scope>
    <source>
        <strain evidence="3 4">R5</strain>
    </source>
</reference>
<organism evidence="3 4">
    <name type="scientific">Bradyrhizobium brasilense</name>
    <dbReference type="NCBI Taxonomy" id="1419277"/>
    <lineage>
        <taxon>Bacteria</taxon>
        <taxon>Pseudomonadati</taxon>
        <taxon>Pseudomonadota</taxon>
        <taxon>Alphaproteobacteria</taxon>
        <taxon>Hyphomicrobiales</taxon>
        <taxon>Nitrobacteraceae</taxon>
        <taxon>Bradyrhizobium</taxon>
    </lineage>
</organism>